<keyword evidence="3" id="KW-1185">Reference proteome</keyword>
<evidence type="ECO:0000313" key="2">
    <source>
        <dbReference type="EMBL" id="AGZ42228.1"/>
    </source>
</evidence>
<dbReference type="PATRIC" id="fig|1246995.3.peg.4014"/>
<dbReference type="PANTHER" id="PTHR35908:SF1">
    <property type="entry name" value="CONSERVED PROTEIN"/>
    <property type="match status" value="1"/>
</dbReference>
<dbReference type="CDD" id="cd06587">
    <property type="entry name" value="VOC"/>
    <property type="match status" value="1"/>
</dbReference>
<dbReference type="SUPFAM" id="SSF54593">
    <property type="entry name" value="Glyoxalase/Bleomycin resistance protein/Dihydroxybiphenyl dioxygenase"/>
    <property type="match status" value="1"/>
</dbReference>
<dbReference type="PROSITE" id="PS51819">
    <property type="entry name" value="VOC"/>
    <property type="match status" value="1"/>
</dbReference>
<dbReference type="PANTHER" id="PTHR35908">
    <property type="entry name" value="HYPOTHETICAL FUSION PROTEIN"/>
    <property type="match status" value="1"/>
</dbReference>
<protein>
    <recommendedName>
        <fullName evidence="1">VOC domain-containing protein</fullName>
    </recommendedName>
</protein>
<dbReference type="Gene3D" id="3.10.180.10">
    <property type="entry name" value="2,3-Dihydroxybiphenyl 1,2-Dioxygenase, domain 1"/>
    <property type="match status" value="1"/>
</dbReference>
<dbReference type="OrthoDB" id="3212826at2"/>
<organism evidence="2 3">
    <name type="scientific">Actinoplanes friuliensis DSM 7358</name>
    <dbReference type="NCBI Taxonomy" id="1246995"/>
    <lineage>
        <taxon>Bacteria</taxon>
        <taxon>Bacillati</taxon>
        <taxon>Actinomycetota</taxon>
        <taxon>Actinomycetes</taxon>
        <taxon>Micromonosporales</taxon>
        <taxon>Micromonosporaceae</taxon>
        <taxon>Actinoplanes</taxon>
    </lineage>
</organism>
<dbReference type="AlphaFoldDB" id="U5VZ27"/>
<sequence length="119" mass="13184">MASFIRNVSFDCADPYALAQFWSEVIGHPVHPDSAPGDTEVVIEPPQGPRLFFQAVPEVKIVKNRVHVCLQPGDRNRDAEVDRLVALGAQVFADRRTTDGDGWVVLLDPDGNEFCLTRP</sequence>
<dbReference type="InterPro" id="IPR037523">
    <property type="entry name" value="VOC_core"/>
</dbReference>
<dbReference type="Pfam" id="PF18029">
    <property type="entry name" value="Glyoxalase_6"/>
    <property type="match status" value="1"/>
</dbReference>
<accession>U5VZ27</accession>
<gene>
    <name evidence="2" type="ORF">AFR_19780</name>
</gene>
<dbReference type="EMBL" id="CP006272">
    <property type="protein sequence ID" value="AGZ42228.1"/>
    <property type="molecule type" value="Genomic_DNA"/>
</dbReference>
<dbReference type="eggNOG" id="COG0346">
    <property type="taxonomic scope" value="Bacteria"/>
</dbReference>
<proteinExistence type="predicted"/>
<dbReference type="HOGENOM" id="CLU_108054_0_0_11"/>
<name>U5VZ27_9ACTN</name>
<feature type="domain" description="VOC" evidence="1">
    <location>
        <begin position="3"/>
        <end position="119"/>
    </location>
</feature>
<evidence type="ECO:0000259" key="1">
    <source>
        <dbReference type="PROSITE" id="PS51819"/>
    </source>
</evidence>
<evidence type="ECO:0000313" key="3">
    <source>
        <dbReference type="Proteomes" id="UP000017746"/>
    </source>
</evidence>
<reference evidence="2 3" key="1">
    <citation type="journal article" date="2014" name="J. Biotechnol.">
        <title>Complete genome sequence of the actinobacterium Actinoplanes friuliensis HAG 010964, producer of the lipopeptide antibiotic friulimycin.</title>
        <authorList>
            <person name="Ruckert C."/>
            <person name="Szczepanowski R."/>
            <person name="Albersmeier A."/>
            <person name="Goesmann A."/>
            <person name="Fischer N."/>
            <person name="Steinkamper A."/>
            <person name="Puhler A."/>
            <person name="Biener R."/>
            <person name="Schwartz D."/>
            <person name="Kalinowski J."/>
        </authorList>
    </citation>
    <scope>NUCLEOTIDE SEQUENCE [LARGE SCALE GENOMIC DNA]</scope>
    <source>
        <strain evidence="2 3">DSM 7358</strain>
    </source>
</reference>
<dbReference type="STRING" id="1246995.AFR_19780"/>
<dbReference type="RefSeq" id="WP_023362600.1">
    <property type="nucleotide sequence ID" value="NC_022657.1"/>
</dbReference>
<dbReference type="KEGG" id="afs:AFR_19780"/>
<dbReference type="InterPro" id="IPR041581">
    <property type="entry name" value="Glyoxalase_6"/>
</dbReference>
<dbReference type="InterPro" id="IPR029068">
    <property type="entry name" value="Glyas_Bleomycin-R_OHBP_Dase"/>
</dbReference>
<dbReference type="Proteomes" id="UP000017746">
    <property type="component" value="Chromosome"/>
</dbReference>